<evidence type="ECO:0000256" key="8">
    <source>
        <dbReference type="SAM" id="Coils"/>
    </source>
</evidence>
<organism evidence="10 11">
    <name type="scientific">Rivibacter subsaxonicus</name>
    <dbReference type="NCBI Taxonomy" id="457575"/>
    <lineage>
        <taxon>Bacteria</taxon>
        <taxon>Pseudomonadati</taxon>
        <taxon>Pseudomonadota</taxon>
        <taxon>Betaproteobacteria</taxon>
        <taxon>Burkholderiales</taxon>
        <taxon>Rivibacter</taxon>
    </lineage>
</organism>
<sequence length="504" mass="54864">MNDTTDALPSATASAAIDRVARLFAAQQAAFNAAPAPSADERRGRLKALKRQVQRYQDLLADAMSRDFGYRSPAESKMLDLLGSMLEMNHAISHLRRWMKPSRRSTELLFLSNSVKVLYQPKGVVGVIVPWNFPIYLALGPLVAALAAGNRVMIKMPEVTPATNALLRTMLGEVFAEDMVAVVGEELADPNVFTSLPFNHIVFTGSPAVGKIVMRTAAQNLTPVTLELGGKSPALVTRNYSVADAAKRITHGKSTNCGQICVSPDYALVPREHVSQFVAGVRQTFARFYDNKTAGNADYTAVVNERQFERVQALLDDARAKGASVEACAPAPTGDGRQLPLHIVTGLKPDMRVVNEELFGPILPVVPYDTMDEAIAYINARPRPLALYCFSHDGAERDDLLRRTHSGGVAINDWGWQVVNHDAPFGGIGNSGMGTYHGEEGFRELSHAKTVFKRQRFFPIDLFYPPYGNFVQHLALKFFLGKADPSLAAPGASHAARAAVPAKP</sequence>
<dbReference type="InterPro" id="IPR012394">
    <property type="entry name" value="Aldehyde_DH_NAD(P)"/>
</dbReference>
<dbReference type="CDD" id="cd07133">
    <property type="entry name" value="ALDH_CALDH_CalB"/>
    <property type="match status" value="1"/>
</dbReference>
<keyword evidence="8" id="KW-0175">Coiled coil</keyword>
<accession>A0A4Q7VFZ1</accession>
<dbReference type="AlphaFoldDB" id="A0A4Q7VFZ1"/>
<evidence type="ECO:0000256" key="5">
    <source>
        <dbReference type="PIRSR" id="PIRSR036492-1"/>
    </source>
</evidence>
<dbReference type="PANTHER" id="PTHR43570:SF20">
    <property type="entry name" value="ALDEHYDE DEHYDROGENASE ALDX-RELATED"/>
    <property type="match status" value="1"/>
</dbReference>
<dbReference type="InterPro" id="IPR016163">
    <property type="entry name" value="Ald_DH_C"/>
</dbReference>
<keyword evidence="3" id="KW-0520">NAD</keyword>
<dbReference type="Proteomes" id="UP000293671">
    <property type="component" value="Unassembled WGS sequence"/>
</dbReference>
<evidence type="ECO:0000313" key="10">
    <source>
        <dbReference type="EMBL" id="RZT94919.1"/>
    </source>
</evidence>
<dbReference type="InterPro" id="IPR016161">
    <property type="entry name" value="Ald_DH/histidinol_DH"/>
</dbReference>
<dbReference type="EMBL" id="SHKP01000007">
    <property type="protein sequence ID" value="RZT94919.1"/>
    <property type="molecule type" value="Genomic_DNA"/>
</dbReference>
<dbReference type="InterPro" id="IPR029510">
    <property type="entry name" value="Ald_DH_CS_GLU"/>
</dbReference>
<dbReference type="InterPro" id="IPR016162">
    <property type="entry name" value="Ald_DH_N"/>
</dbReference>
<dbReference type="Gene3D" id="3.40.309.10">
    <property type="entry name" value="Aldehyde Dehydrogenase, Chain A, domain 2"/>
    <property type="match status" value="1"/>
</dbReference>
<dbReference type="GO" id="GO:0004029">
    <property type="term" value="F:aldehyde dehydrogenase (NAD+) activity"/>
    <property type="evidence" value="ECO:0007669"/>
    <property type="project" value="TreeGrafter"/>
</dbReference>
<reference evidence="10 11" key="1">
    <citation type="submission" date="2019-02" db="EMBL/GenBank/DDBJ databases">
        <title>Genomic Encyclopedia of Type Strains, Phase IV (KMG-IV): sequencing the most valuable type-strain genomes for metagenomic binning, comparative biology and taxonomic classification.</title>
        <authorList>
            <person name="Goeker M."/>
        </authorList>
    </citation>
    <scope>NUCLEOTIDE SEQUENCE [LARGE SCALE GENOMIC DNA]</scope>
    <source>
        <strain evidence="10 11">DSM 19570</strain>
    </source>
</reference>
<keyword evidence="2 4" id="KW-0560">Oxidoreductase</keyword>
<protein>
    <recommendedName>
        <fullName evidence="4">Aldehyde dehydrogenase</fullName>
    </recommendedName>
</protein>
<evidence type="ECO:0000313" key="11">
    <source>
        <dbReference type="Proteomes" id="UP000293671"/>
    </source>
</evidence>
<dbReference type="PANTHER" id="PTHR43570">
    <property type="entry name" value="ALDEHYDE DEHYDROGENASE"/>
    <property type="match status" value="1"/>
</dbReference>
<dbReference type="Gene3D" id="3.40.605.10">
    <property type="entry name" value="Aldehyde Dehydrogenase, Chain A, domain 1"/>
    <property type="match status" value="1"/>
</dbReference>
<name>A0A4Q7VFZ1_9BURK</name>
<proteinExistence type="inferred from homology"/>
<evidence type="ECO:0000259" key="9">
    <source>
        <dbReference type="Pfam" id="PF00171"/>
    </source>
</evidence>
<evidence type="ECO:0000256" key="2">
    <source>
        <dbReference type="ARBA" id="ARBA00023002"/>
    </source>
</evidence>
<dbReference type="GO" id="GO:0006081">
    <property type="term" value="P:aldehyde metabolic process"/>
    <property type="evidence" value="ECO:0007669"/>
    <property type="project" value="InterPro"/>
</dbReference>
<feature type="active site" evidence="5 6">
    <location>
        <position position="227"/>
    </location>
</feature>
<dbReference type="RefSeq" id="WP_130432915.1">
    <property type="nucleotide sequence ID" value="NZ_SHKP01000007.1"/>
</dbReference>
<dbReference type="InterPro" id="IPR015590">
    <property type="entry name" value="Aldehyde_DH_dom"/>
</dbReference>
<gene>
    <name evidence="10" type="ORF">EV670_2665</name>
</gene>
<feature type="coiled-coil region" evidence="8">
    <location>
        <begin position="39"/>
        <end position="66"/>
    </location>
</feature>
<dbReference type="OrthoDB" id="6187633at2"/>
<keyword evidence="11" id="KW-1185">Reference proteome</keyword>
<comment type="caution">
    <text evidence="10">The sequence shown here is derived from an EMBL/GenBank/DDBJ whole genome shotgun (WGS) entry which is preliminary data.</text>
</comment>
<feature type="domain" description="Aldehyde dehydrogenase" evidence="9">
    <location>
        <begin position="14"/>
        <end position="451"/>
    </location>
</feature>
<feature type="active site" evidence="5">
    <location>
        <position position="261"/>
    </location>
</feature>
<comment type="similarity">
    <text evidence="1 4 7">Belongs to the aldehyde dehydrogenase family.</text>
</comment>
<dbReference type="SUPFAM" id="SSF53720">
    <property type="entry name" value="ALDH-like"/>
    <property type="match status" value="1"/>
</dbReference>
<dbReference type="Pfam" id="PF00171">
    <property type="entry name" value="Aldedh"/>
    <property type="match status" value="1"/>
</dbReference>
<dbReference type="GO" id="GO:0005737">
    <property type="term" value="C:cytoplasm"/>
    <property type="evidence" value="ECO:0007669"/>
    <property type="project" value="TreeGrafter"/>
</dbReference>
<dbReference type="PIRSF" id="PIRSF036492">
    <property type="entry name" value="ALDH"/>
    <property type="match status" value="1"/>
</dbReference>
<evidence type="ECO:0000256" key="6">
    <source>
        <dbReference type="PROSITE-ProRule" id="PRU10007"/>
    </source>
</evidence>
<dbReference type="PROSITE" id="PS00687">
    <property type="entry name" value="ALDEHYDE_DEHYDR_GLU"/>
    <property type="match status" value="1"/>
</dbReference>
<evidence type="ECO:0000256" key="7">
    <source>
        <dbReference type="RuleBase" id="RU003345"/>
    </source>
</evidence>
<evidence type="ECO:0000256" key="4">
    <source>
        <dbReference type="PIRNR" id="PIRNR036492"/>
    </source>
</evidence>
<evidence type="ECO:0000256" key="3">
    <source>
        <dbReference type="ARBA" id="ARBA00023027"/>
    </source>
</evidence>
<evidence type="ECO:0000256" key="1">
    <source>
        <dbReference type="ARBA" id="ARBA00009986"/>
    </source>
</evidence>